<dbReference type="Pfam" id="PF00083">
    <property type="entry name" value="Sugar_tr"/>
    <property type="match status" value="1"/>
</dbReference>
<evidence type="ECO:0000313" key="11">
    <source>
        <dbReference type="Proteomes" id="UP000018467"/>
    </source>
</evidence>
<feature type="transmembrane region" description="Helical" evidence="8">
    <location>
        <begin position="304"/>
        <end position="322"/>
    </location>
</feature>
<keyword evidence="3 8" id="KW-0472">Membrane</keyword>
<keyword evidence="1 8" id="KW-0812">Transmembrane</keyword>
<feature type="transmembrane region" description="Helical" evidence="8">
    <location>
        <begin position="473"/>
        <end position="498"/>
    </location>
</feature>
<dbReference type="Ensembl" id="ENSAMXT00000035413.1">
    <property type="protein sequence ID" value="ENSAMXP00000043105.1"/>
    <property type="gene ID" value="ENSAMXG00000035607.1"/>
</dbReference>
<evidence type="ECO:0000256" key="4">
    <source>
        <dbReference type="ARBA" id="ARBA00034696"/>
    </source>
</evidence>
<reference evidence="10" key="4">
    <citation type="submission" date="2025-09" db="UniProtKB">
        <authorList>
            <consortium name="Ensembl"/>
        </authorList>
    </citation>
    <scope>IDENTIFICATION</scope>
</reference>
<reference evidence="10" key="3">
    <citation type="submission" date="2025-08" db="UniProtKB">
        <authorList>
            <consortium name="Ensembl"/>
        </authorList>
    </citation>
    <scope>IDENTIFICATION</scope>
</reference>
<feature type="transmembrane region" description="Helical" evidence="8">
    <location>
        <begin position="390"/>
        <end position="409"/>
    </location>
</feature>
<proteinExistence type="predicted"/>
<protein>
    <recommendedName>
        <fullName evidence="5">Solute carrier family 22 member 6</fullName>
    </recommendedName>
    <alternativeName>
        <fullName evidence="7">Organic anion transporter 1</fullName>
    </alternativeName>
    <alternativeName>
        <fullName evidence="6">Renal organic anion transporter 1</fullName>
    </alternativeName>
</protein>
<dbReference type="InParanoid" id="A0A3B1JMQ3"/>
<dbReference type="InterPro" id="IPR020846">
    <property type="entry name" value="MFS_dom"/>
</dbReference>
<accession>A0A3B1JMQ3</accession>
<feature type="transmembrane region" description="Helical" evidence="8">
    <location>
        <begin position="75"/>
        <end position="94"/>
    </location>
</feature>
<dbReference type="Proteomes" id="UP000018467">
    <property type="component" value="Unassembled WGS sequence"/>
</dbReference>
<evidence type="ECO:0000313" key="10">
    <source>
        <dbReference type="Ensembl" id="ENSAMXP00000043105.1"/>
    </source>
</evidence>
<dbReference type="GO" id="GO:0022857">
    <property type="term" value="F:transmembrane transporter activity"/>
    <property type="evidence" value="ECO:0007669"/>
    <property type="project" value="InterPro"/>
</dbReference>
<dbReference type="SUPFAM" id="SSF103473">
    <property type="entry name" value="MFS general substrate transporter"/>
    <property type="match status" value="1"/>
</dbReference>
<dbReference type="STRING" id="7994.ENSAMXP00000043105"/>
<comment type="subcellular location">
    <subcellularLocation>
        <location evidence="4">Basal cell membrane</location>
        <topology evidence="4">Multi-pass membrane protein</topology>
    </subcellularLocation>
</comment>
<dbReference type="InterPro" id="IPR036259">
    <property type="entry name" value="MFS_trans_sf"/>
</dbReference>
<dbReference type="GO" id="GO:0009925">
    <property type="term" value="C:basal plasma membrane"/>
    <property type="evidence" value="ECO:0007669"/>
    <property type="project" value="UniProtKB-SubCell"/>
</dbReference>
<evidence type="ECO:0000256" key="3">
    <source>
        <dbReference type="ARBA" id="ARBA00023136"/>
    </source>
</evidence>
<dbReference type="InterPro" id="IPR005829">
    <property type="entry name" value="Sugar_transporter_CS"/>
</dbReference>
<feature type="transmembrane region" description="Helical" evidence="8">
    <location>
        <begin position="247"/>
        <end position="265"/>
    </location>
</feature>
<evidence type="ECO:0000256" key="2">
    <source>
        <dbReference type="ARBA" id="ARBA00022989"/>
    </source>
</evidence>
<dbReference type="FunFam" id="1.20.1250.20:FF:000023">
    <property type="entry name" value="Solute carrier family 22 member 6"/>
    <property type="match status" value="1"/>
</dbReference>
<sequence>MSVALLIIHKSIRSVMNGRTSQCNKNSGIQISYSNSEVLWQGRSQPLKLTMRFEDVLLRVDGFGTFQKMLLLNNFVGRFSLVSHFLLNVFIAVIPSHHCDFSALDVYNVYENLTQEQRLTVSIPQHGDGTFDSCYMFSEPQFHLLSNSSDTTELPVVRCQNGWVYDNSTFTSSLATQWDLVCENVGMNKAVATIFFIGVMFGAAAFGSLSATYGRKRMLLVSYILGMGFALGSTFSSSFIMFAVLRFFTGFSITGIVIVSTILNVEWVDIKHRKMVGMIDSISWTSGTMCFSLIAYWIRDWKWLTVAVSLPIAASIISWWWIPESARWLIANGNVDKAHYYLQKCADMNNRKEIMSSIKPETLSSIVVTEEGNRKYSYLDLVRTSKIRRLALLTGITWFCVATVAYGIVFNVGSFGLNLFLTQFVYGAIEVPTKVGTFFLLDKIGRRAIVVGGQLLVGLSLLINIFIPKDQTVVRTVIAVLGRGCSSASFMTIVLYSSELYPTVLRQNGMGYNSFLARLGAAMAPLILLLDEVWGYLSQVILCSVALLAALVAFQLPETRHRCLPETIEDIEGRRMSL</sequence>
<dbReference type="AlphaFoldDB" id="A0A3B1JMQ3"/>
<evidence type="ECO:0000256" key="7">
    <source>
        <dbReference type="ARBA" id="ARBA00042362"/>
    </source>
</evidence>
<evidence type="ECO:0000256" key="6">
    <source>
        <dbReference type="ARBA" id="ARBA00041768"/>
    </source>
</evidence>
<keyword evidence="2 8" id="KW-1133">Transmembrane helix</keyword>
<evidence type="ECO:0000256" key="8">
    <source>
        <dbReference type="SAM" id="Phobius"/>
    </source>
</evidence>
<reference evidence="11" key="2">
    <citation type="journal article" date="2014" name="Nat. Commun.">
        <title>The cavefish genome reveals candidate genes for eye loss.</title>
        <authorList>
            <person name="McGaugh S.E."/>
            <person name="Gross J.B."/>
            <person name="Aken B."/>
            <person name="Blin M."/>
            <person name="Borowsky R."/>
            <person name="Chalopin D."/>
            <person name="Hinaux H."/>
            <person name="Jeffery W.R."/>
            <person name="Keene A."/>
            <person name="Ma L."/>
            <person name="Minx P."/>
            <person name="Murphy D."/>
            <person name="O'Quin K.E."/>
            <person name="Retaux S."/>
            <person name="Rohner N."/>
            <person name="Searle S.M."/>
            <person name="Stahl B.A."/>
            <person name="Tabin C."/>
            <person name="Volff J.N."/>
            <person name="Yoshizawa M."/>
            <person name="Warren W.C."/>
        </authorList>
    </citation>
    <scope>NUCLEOTIDE SEQUENCE [LARGE SCALE GENOMIC DNA]</scope>
    <source>
        <strain evidence="11">female</strain>
    </source>
</reference>
<evidence type="ECO:0000256" key="5">
    <source>
        <dbReference type="ARBA" id="ARBA00039897"/>
    </source>
</evidence>
<feature type="transmembrane region" description="Helical" evidence="8">
    <location>
        <begin position="536"/>
        <end position="554"/>
    </location>
</feature>
<evidence type="ECO:0000259" key="9">
    <source>
        <dbReference type="PROSITE" id="PS50850"/>
    </source>
</evidence>
<dbReference type="Bgee" id="ENSAMXG00000035607">
    <property type="expression patterns" value="Expressed in heart and 11 other cell types or tissues"/>
</dbReference>
<feature type="transmembrane region" description="Helical" evidence="8">
    <location>
        <begin position="190"/>
        <end position="213"/>
    </location>
</feature>
<dbReference type="PANTHER" id="PTHR24064">
    <property type="entry name" value="SOLUTE CARRIER FAMILY 22 MEMBER"/>
    <property type="match status" value="1"/>
</dbReference>
<name>A0A3B1JMQ3_ASTMX</name>
<feature type="domain" description="Major facilitator superfamily (MFS) profile" evidence="9">
    <location>
        <begin position="136"/>
        <end position="561"/>
    </location>
</feature>
<dbReference type="PROSITE" id="PS00216">
    <property type="entry name" value="SUGAR_TRANSPORT_1"/>
    <property type="match status" value="1"/>
</dbReference>
<feature type="transmembrane region" description="Helical" evidence="8">
    <location>
        <begin position="448"/>
        <end position="467"/>
    </location>
</feature>
<feature type="transmembrane region" description="Helical" evidence="8">
    <location>
        <begin position="277"/>
        <end position="298"/>
    </location>
</feature>
<dbReference type="GeneTree" id="ENSGT00940000154922"/>
<reference evidence="11" key="1">
    <citation type="submission" date="2013-03" db="EMBL/GenBank/DDBJ databases">
        <authorList>
            <person name="Jeffery W."/>
            <person name="Warren W."/>
            <person name="Wilson R.K."/>
        </authorList>
    </citation>
    <scope>NUCLEOTIDE SEQUENCE</scope>
    <source>
        <strain evidence="11">female</strain>
    </source>
</reference>
<keyword evidence="11" id="KW-1185">Reference proteome</keyword>
<evidence type="ECO:0000256" key="1">
    <source>
        <dbReference type="ARBA" id="ARBA00022692"/>
    </source>
</evidence>
<organism evidence="10 11">
    <name type="scientific">Astyanax mexicanus</name>
    <name type="common">Blind cave fish</name>
    <name type="synonym">Astyanax fasciatus mexicanus</name>
    <dbReference type="NCBI Taxonomy" id="7994"/>
    <lineage>
        <taxon>Eukaryota</taxon>
        <taxon>Metazoa</taxon>
        <taxon>Chordata</taxon>
        <taxon>Craniata</taxon>
        <taxon>Vertebrata</taxon>
        <taxon>Euteleostomi</taxon>
        <taxon>Actinopterygii</taxon>
        <taxon>Neopterygii</taxon>
        <taxon>Teleostei</taxon>
        <taxon>Ostariophysi</taxon>
        <taxon>Characiformes</taxon>
        <taxon>Characoidei</taxon>
        <taxon>Acestrorhamphidae</taxon>
        <taxon>Acestrorhamphinae</taxon>
        <taxon>Astyanax</taxon>
    </lineage>
</organism>
<dbReference type="Gene3D" id="1.20.1250.20">
    <property type="entry name" value="MFS general substrate transporter like domains"/>
    <property type="match status" value="1"/>
</dbReference>
<dbReference type="InterPro" id="IPR005828">
    <property type="entry name" value="MFS_sugar_transport-like"/>
</dbReference>
<dbReference type="PROSITE" id="PS50850">
    <property type="entry name" value="MFS"/>
    <property type="match status" value="1"/>
</dbReference>
<feature type="transmembrane region" description="Helical" evidence="8">
    <location>
        <begin position="220"/>
        <end position="241"/>
    </location>
</feature>